<feature type="compositionally biased region" description="Basic and acidic residues" evidence="9">
    <location>
        <begin position="245"/>
        <end position="276"/>
    </location>
</feature>
<feature type="region of interest" description="Disordered" evidence="9">
    <location>
        <begin position="237"/>
        <end position="276"/>
    </location>
</feature>
<evidence type="ECO:0000256" key="5">
    <source>
        <dbReference type="ARBA" id="ARBA00022741"/>
    </source>
</evidence>
<evidence type="ECO:0000256" key="10">
    <source>
        <dbReference type="SAM" id="Phobius"/>
    </source>
</evidence>
<keyword evidence="7" id="KW-0067">ATP-binding</keyword>
<keyword evidence="10" id="KW-0812">Transmembrane</keyword>
<keyword evidence="10" id="KW-0472">Membrane</keyword>
<dbReference type="InterPro" id="IPR011712">
    <property type="entry name" value="Sig_transdc_His_kin_sub3_dim/P"/>
</dbReference>
<dbReference type="PANTHER" id="PTHR24421:SF10">
    <property type="entry name" value="NITRATE_NITRITE SENSOR PROTEIN NARQ"/>
    <property type="match status" value="1"/>
</dbReference>
<dbReference type="Pfam" id="PF07730">
    <property type="entry name" value="HisKA_3"/>
    <property type="match status" value="1"/>
</dbReference>
<evidence type="ECO:0000256" key="8">
    <source>
        <dbReference type="ARBA" id="ARBA00023012"/>
    </source>
</evidence>
<feature type="transmembrane region" description="Helical" evidence="10">
    <location>
        <begin position="63"/>
        <end position="91"/>
    </location>
</feature>
<dbReference type="InterPro" id="IPR036890">
    <property type="entry name" value="HATPase_C_sf"/>
</dbReference>
<feature type="transmembrane region" description="Helical" evidence="10">
    <location>
        <begin position="132"/>
        <end position="150"/>
    </location>
</feature>
<evidence type="ECO:0000313" key="14">
    <source>
        <dbReference type="Proteomes" id="UP000621266"/>
    </source>
</evidence>
<dbReference type="RefSeq" id="WP_156205711.1">
    <property type="nucleotide sequence ID" value="NZ_WHPN01000242.1"/>
</dbReference>
<feature type="transmembrane region" description="Helical" evidence="10">
    <location>
        <begin position="103"/>
        <end position="120"/>
    </location>
</feature>
<dbReference type="EMBL" id="WHPN01000242">
    <property type="protein sequence ID" value="KAF4409242.1"/>
    <property type="molecule type" value="Genomic_DNA"/>
</dbReference>
<evidence type="ECO:0000256" key="3">
    <source>
        <dbReference type="ARBA" id="ARBA00022553"/>
    </source>
</evidence>
<reference evidence="13 14" key="1">
    <citation type="submission" date="2019-10" db="EMBL/GenBank/DDBJ databases">
        <title>Streptomyces tenebrisbrunneis sp.nov., an endogenous actinomycete isolated from of Lycium ruthenicum.</title>
        <authorList>
            <person name="Ma L."/>
        </authorList>
    </citation>
    <scope>NUCLEOTIDE SEQUENCE [LARGE SCALE GENOMIC DNA]</scope>
    <source>
        <strain evidence="13 14">TRM 66187</strain>
    </source>
</reference>
<evidence type="ECO:0000256" key="2">
    <source>
        <dbReference type="ARBA" id="ARBA00012438"/>
    </source>
</evidence>
<dbReference type="CDD" id="cd16917">
    <property type="entry name" value="HATPase_UhpB-NarQ-NarX-like"/>
    <property type="match status" value="1"/>
</dbReference>
<keyword evidence="6" id="KW-0418">Kinase</keyword>
<evidence type="ECO:0000259" key="11">
    <source>
        <dbReference type="Pfam" id="PF07730"/>
    </source>
</evidence>
<dbReference type="Pfam" id="PF13581">
    <property type="entry name" value="HATPase_c_2"/>
    <property type="match status" value="1"/>
</dbReference>
<evidence type="ECO:0000256" key="7">
    <source>
        <dbReference type="ARBA" id="ARBA00022840"/>
    </source>
</evidence>
<feature type="compositionally biased region" description="Gly residues" evidence="9">
    <location>
        <begin position="424"/>
        <end position="438"/>
    </location>
</feature>
<dbReference type="Proteomes" id="UP000621266">
    <property type="component" value="Unassembled WGS sequence"/>
</dbReference>
<evidence type="ECO:0000313" key="13">
    <source>
        <dbReference type="EMBL" id="KAF4409242.1"/>
    </source>
</evidence>
<dbReference type="Gene3D" id="3.30.565.10">
    <property type="entry name" value="Histidine kinase-like ATPase, C-terminal domain"/>
    <property type="match status" value="1"/>
</dbReference>
<keyword evidence="14" id="KW-1185">Reference proteome</keyword>
<protein>
    <recommendedName>
        <fullName evidence="2">histidine kinase</fullName>
        <ecNumber evidence="2">2.7.13.3</ecNumber>
    </recommendedName>
</protein>
<evidence type="ECO:0000256" key="6">
    <source>
        <dbReference type="ARBA" id="ARBA00022777"/>
    </source>
</evidence>
<proteinExistence type="predicted"/>
<feature type="domain" description="Histidine kinase/HSP90-like ATPase" evidence="12">
    <location>
        <begin position="282"/>
        <end position="400"/>
    </location>
</feature>
<evidence type="ECO:0000259" key="12">
    <source>
        <dbReference type="Pfam" id="PF13581"/>
    </source>
</evidence>
<dbReference type="Gene3D" id="1.20.5.1930">
    <property type="match status" value="1"/>
</dbReference>
<feature type="domain" description="Signal transduction histidine kinase subgroup 3 dimerisation and phosphoacceptor" evidence="11">
    <location>
        <begin position="175"/>
        <end position="240"/>
    </location>
</feature>
<keyword evidence="3" id="KW-0597">Phosphoprotein</keyword>
<name>A0ABQ7FJX5_9ACTN</name>
<evidence type="ECO:0000256" key="4">
    <source>
        <dbReference type="ARBA" id="ARBA00022679"/>
    </source>
</evidence>
<organism evidence="13 14">
    <name type="scientific">Streptomyces lycii</name>
    <dbReference type="NCBI Taxonomy" id="2654337"/>
    <lineage>
        <taxon>Bacteria</taxon>
        <taxon>Bacillati</taxon>
        <taxon>Actinomycetota</taxon>
        <taxon>Actinomycetes</taxon>
        <taxon>Kitasatosporales</taxon>
        <taxon>Streptomycetaceae</taxon>
        <taxon>Streptomyces</taxon>
    </lineage>
</organism>
<dbReference type="EC" id="2.7.13.3" evidence="2"/>
<dbReference type="InterPro" id="IPR050482">
    <property type="entry name" value="Sensor_HK_TwoCompSys"/>
</dbReference>
<accession>A0ABQ7FJX5</accession>
<dbReference type="PANTHER" id="PTHR24421">
    <property type="entry name" value="NITRATE/NITRITE SENSOR PROTEIN NARX-RELATED"/>
    <property type="match status" value="1"/>
</dbReference>
<feature type="region of interest" description="Disordered" evidence="9">
    <location>
        <begin position="362"/>
        <end position="463"/>
    </location>
</feature>
<evidence type="ECO:0000256" key="1">
    <source>
        <dbReference type="ARBA" id="ARBA00000085"/>
    </source>
</evidence>
<dbReference type="SUPFAM" id="SSF55874">
    <property type="entry name" value="ATPase domain of HSP90 chaperone/DNA topoisomerase II/histidine kinase"/>
    <property type="match status" value="1"/>
</dbReference>
<keyword evidence="4" id="KW-0808">Transferase</keyword>
<keyword evidence="5" id="KW-0547">Nucleotide-binding</keyword>
<evidence type="ECO:0000256" key="9">
    <source>
        <dbReference type="SAM" id="MobiDB-lite"/>
    </source>
</evidence>
<comment type="catalytic activity">
    <reaction evidence="1">
        <text>ATP + protein L-histidine = ADP + protein N-phospho-L-histidine.</text>
        <dbReference type="EC" id="2.7.13.3"/>
    </reaction>
</comment>
<keyword evidence="10" id="KW-1133">Transmembrane helix</keyword>
<comment type="caution">
    <text evidence="13">The sequence shown here is derived from an EMBL/GenBank/DDBJ whole genome shotgun (WGS) entry which is preliminary data.</text>
</comment>
<dbReference type="InterPro" id="IPR003594">
    <property type="entry name" value="HATPase_dom"/>
</dbReference>
<sequence>MLKEWTPEHARRLGPDTAAACGYALVFLLPAPAGHGWTTAVALLTVAAPLPLRWLWPQQVFAVVLVGNAAALIAGVVRDPLVAAAFALYPLALEAPRGSPRRLPVRVASLWGVLLFAALATGGTGTAVPAEAVRTVLLGGIALGGAWILGRTVRDRRTQTARAVRESARRAATEERLNLARELHDVVSGTLNVIHVQASVARHLARERPEQAVETLRTIESASREGIAEMGRMLDILRNGDGSGDETRGRVPDDAPHDVPDGARHLPDGARHLPQRDTETLPNHLERIADAARAAGVDVSLVSEGLDGPGGAGAEVALTVRRVVREGLTNVVRHAAPTRCRIRVVADRGRVEVEIVDEGRVHGSGAETGRGASGDVPGAPDVSGARDGLDGRDGPGGRGLPGVPQPSESSGHGLPGMRERVTALGGGLTAGPVPGGGFRVRATVPLQPPRDAGAGRAPVVSAP</sequence>
<keyword evidence="8" id="KW-0902">Two-component regulatory system</keyword>
<gene>
    <name evidence="13" type="ORF">GCU69_10075</name>
</gene>